<protein>
    <submittedName>
        <fullName evidence="1">COG3500 Phage protein D</fullName>
    </submittedName>
</protein>
<accession>A0A6J5L9H7</accession>
<gene>
    <name evidence="1" type="ORF">UFOVP115_26</name>
</gene>
<reference evidence="1" key="1">
    <citation type="submission" date="2020-04" db="EMBL/GenBank/DDBJ databases">
        <authorList>
            <person name="Chiriac C."/>
            <person name="Salcher M."/>
            <person name="Ghai R."/>
            <person name="Kavagutti S V."/>
        </authorList>
    </citation>
    <scope>NUCLEOTIDE SEQUENCE</scope>
</reference>
<evidence type="ECO:0000313" key="1">
    <source>
        <dbReference type="EMBL" id="CAB4129480.1"/>
    </source>
</evidence>
<dbReference type="EMBL" id="LR796236">
    <property type="protein sequence ID" value="CAB4129480.1"/>
    <property type="molecule type" value="Genomic_DNA"/>
</dbReference>
<name>A0A6J5L9H7_9CAUD</name>
<dbReference type="SUPFAM" id="SSF69279">
    <property type="entry name" value="Phage tail proteins"/>
    <property type="match status" value="1"/>
</dbReference>
<sequence>MSSYVTISFPNSPVQPKRVHSAILYQEIFSHDYAEIELRDWKVDPLNIKPGSLMILTIRGKDYHGYVHQLDGNQSATKSFTKIGFIGASYVMKQASQKIYRGVTASQIIAEIAKKYNFAYRVTAHPRVYEQVSQAGLTDWQLMVNLAKECGYFLRAENTEIHFHPVAEDFDGMIHEAVSFQKADAGFKPVNPIYEFKPIISETLNRFGFRKTAESVSGVNPVNGQEFRVTTQGSADPTRAISNAEFFDSHATQNVANSYEVATHLAKAAHEYSKFPYVADVKTIGLSSIRPCMPVYLKNVGGEYSGYWTIIGVTHSVTEKALNQQMYTCDIQVATDSLGTVTNPKHPKIPAAVPKRQIVPNQKNKNVKPKTVMLRPSITSKRGQKTELVDRINRPALGGPFVATSRWGSTHRDLNYKNVDEKMPQAVWQKLRSKVD</sequence>
<proteinExistence type="predicted"/>
<organism evidence="1">
    <name type="scientific">uncultured Caudovirales phage</name>
    <dbReference type="NCBI Taxonomy" id="2100421"/>
    <lineage>
        <taxon>Viruses</taxon>
        <taxon>Duplodnaviria</taxon>
        <taxon>Heunggongvirae</taxon>
        <taxon>Uroviricota</taxon>
        <taxon>Caudoviricetes</taxon>
        <taxon>Peduoviridae</taxon>
        <taxon>Maltschvirus</taxon>
        <taxon>Maltschvirus maltsch</taxon>
    </lineage>
</organism>